<keyword evidence="5 8" id="KW-0547">Nucleotide-binding</keyword>
<feature type="binding site" evidence="8">
    <location>
        <position position="68"/>
    </location>
    <ligand>
        <name>ATP</name>
        <dbReference type="ChEBI" id="CHEBI:30616"/>
    </ligand>
</feature>
<reference evidence="12" key="1">
    <citation type="submission" date="2022-12" db="EMBL/GenBank/DDBJ databases">
        <authorList>
            <person name="Brejova B."/>
        </authorList>
    </citation>
    <scope>NUCLEOTIDE SEQUENCE</scope>
</reference>
<evidence type="ECO:0000256" key="4">
    <source>
        <dbReference type="ARBA" id="ARBA00022664"/>
    </source>
</evidence>
<dbReference type="OrthoDB" id="258143at2759"/>
<dbReference type="InterPro" id="IPR010655">
    <property type="entry name" value="Clp1_C"/>
</dbReference>
<dbReference type="InterPro" id="IPR032319">
    <property type="entry name" value="CLP1_P"/>
</dbReference>
<comment type="caution">
    <text evidence="12">The sequence shown here is derived from an EMBL/GenBank/DDBJ whole genome shotgun (WGS) entry which is preliminary data.</text>
</comment>
<dbReference type="GO" id="GO:0006388">
    <property type="term" value="P:tRNA splicing, via endonucleolytic cleavage and ligation"/>
    <property type="evidence" value="ECO:0007669"/>
    <property type="project" value="TreeGrafter"/>
</dbReference>
<feature type="binding site" evidence="8">
    <location>
        <position position="29"/>
    </location>
    <ligand>
        <name>ATP</name>
        <dbReference type="ChEBI" id="CHEBI:30616"/>
    </ligand>
</feature>
<dbReference type="InterPro" id="IPR045116">
    <property type="entry name" value="Clp1/Grc3"/>
</dbReference>
<protein>
    <recommendedName>
        <fullName evidence="3">Polynucleotide 5'-hydroxyl-kinase GRC3</fullName>
    </recommendedName>
    <alternativeName>
        <fullName evidence="2">Polynucleotide 5'-hydroxyl-kinase grc3</fullName>
    </alternativeName>
</protein>
<dbReference type="Pfam" id="PF16575">
    <property type="entry name" value="CLP1_P"/>
    <property type="match status" value="1"/>
</dbReference>
<dbReference type="Gene3D" id="2.60.120.1030">
    <property type="entry name" value="Clp1, DNA binding domain"/>
    <property type="match status" value="1"/>
</dbReference>
<dbReference type="InterPro" id="IPR038239">
    <property type="entry name" value="Clp1_N_sf"/>
</dbReference>
<dbReference type="InterPro" id="IPR027417">
    <property type="entry name" value="P-loop_NTPase"/>
</dbReference>
<comment type="function">
    <text evidence="8">Required for endonucleolytic cleavage during polyadenylation-dependent pre-mRNA 3'-end formation.</text>
</comment>
<dbReference type="EMBL" id="CANTUO010000003">
    <property type="protein sequence ID" value="CAI5758480.1"/>
    <property type="molecule type" value="Genomic_DNA"/>
</dbReference>
<evidence type="ECO:0000256" key="3">
    <source>
        <dbReference type="ARBA" id="ARBA00019824"/>
    </source>
</evidence>
<evidence type="ECO:0000256" key="2">
    <source>
        <dbReference type="ARBA" id="ARBA00018706"/>
    </source>
</evidence>
<evidence type="ECO:0000259" key="9">
    <source>
        <dbReference type="Pfam" id="PF06807"/>
    </source>
</evidence>
<comment type="subcellular location">
    <subcellularLocation>
        <location evidence="1 8">Nucleus</location>
    </subcellularLocation>
</comment>
<dbReference type="Gene3D" id="3.40.50.300">
    <property type="entry name" value="P-loop containing nucleotide triphosphate hydrolases"/>
    <property type="match status" value="1"/>
</dbReference>
<dbReference type="Pfam" id="PF16573">
    <property type="entry name" value="CLP1_N"/>
    <property type="match status" value="1"/>
</dbReference>
<feature type="domain" description="Clp1 P-loop" evidence="11">
    <location>
        <begin position="135"/>
        <end position="340"/>
    </location>
</feature>
<dbReference type="InterPro" id="IPR038238">
    <property type="entry name" value="Clp1_C_sf"/>
</dbReference>
<dbReference type="GO" id="GO:0005524">
    <property type="term" value="F:ATP binding"/>
    <property type="evidence" value="ECO:0007669"/>
    <property type="project" value="UniProtKB-UniRule"/>
</dbReference>
<comment type="subunit">
    <text evidence="8">Component of a pre-mRNA cleavage factor complex. Interacts directly with PCF11.</text>
</comment>
<evidence type="ECO:0000313" key="12">
    <source>
        <dbReference type="EMBL" id="CAI5758480.1"/>
    </source>
</evidence>
<proteinExistence type="inferred from homology"/>
<feature type="domain" description="Clp1 C-terminal" evidence="9">
    <location>
        <begin position="346"/>
        <end position="475"/>
    </location>
</feature>
<dbReference type="Pfam" id="PF06807">
    <property type="entry name" value="Clp1"/>
    <property type="match status" value="1"/>
</dbReference>
<keyword evidence="6 8" id="KW-0067">ATP-binding</keyword>
<dbReference type="Proteomes" id="UP001152885">
    <property type="component" value="Unassembled WGS sequence"/>
</dbReference>
<accession>A0A9W4TXN1</accession>
<feature type="binding site" evidence="8">
    <location>
        <begin position="138"/>
        <end position="143"/>
    </location>
    <ligand>
        <name>ATP</name>
        <dbReference type="ChEBI" id="CHEBI:30616"/>
    </ligand>
</feature>
<evidence type="ECO:0000256" key="6">
    <source>
        <dbReference type="ARBA" id="ARBA00022840"/>
    </source>
</evidence>
<keyword evidence="13" id="KW-1185">Reference proteome</keyword>
<dbReference type="InterPro" id="IPR028606">
    <property type="entry name" value="Clp1"/>
</dbReference>
<gene>
    <name evidence="8" type="primary">CLP1</name>
    <name evidence="12" type="ORF">CANVERA_P2992</name>
</gene>
<evidence type="ECO:0000256" key="5">
    <source>
        <dbReference type="ARBA" id="ARBA00022741"/>
    </source>
</evidence>
<dbReference type="GO" id="GO:0005849">
    <property type="term" value="C:mRNA cleavage factor complex"/>
    <property type="evidence" value="ECO:0007669"/>
    <property type="project" value="UniProtKB-UniRule"/>
</dbReference>
<dbReference type="InterPro" id="IPR032324">
    <property type="entry name" value="Clp1_N"/>
</dbReference>
<evidence type="ECO:0000259" key="10">
    <source>
        <dbReference type="Pfam" id="PF16573"/>
    </source>
</evidence>
<evidence type="ECO:0000256" key="8">
    <source>
        <dbReference type="HAMAP-Rule" id="MF_03035"/>
    </source>
</evidence>
<dbReference type="GO" id="GO:0031124">
    <property type="term" value="P:mRNA 3'-end processing"/>
    <property type="evidence" value="ECO:0007669"/>
    <property type="project" value="UniProtKB-UniRule"/>
</dbReference>
<feature type="domain" description="Clp1 N-terminal" evidence="10">
    <location>
        <begin position="24"/>
        <end position="123"/>
    </location>
</feature>
<keyword evidence="4 8" id="KW-0507">mRNA processing</keyword>
<evidence type="ECO:0000256" key="7">
    <source>
        <dbReference type="ARBA" id="ARBA00023242"/>
    </source>
</evidence>
<evidence type="ECO:0000313" key="13">
    <source>
        <dbReference type="Proteomes" id="UP001152885"/>
    </source>
</evidence>
<dbReference type="GO" id="GO:0051731">
    <property type="term" value="F:polynucleotide 5'-hydroxyl-kinase activity"/>
    <property type="evidence" value="ECO:0007669"/>
    <property type="project" value="InterPro"/>
</dbReference>
<keyword evidence="7 8" id="KW-0539">Nucleus</keyword>
<sequence length="475" mass="53325">MSLPGFESGIIIDEQQIQKHIITIPIGSEWRIEIPFKSFFKFKVISGIAEINGTELPNNTELQLSGTKLAIYSPKTSQIGYFLVDNKDSIYDNGDNEFSEYLSNETNMSSIINLSMFIESRRQLNKSGPRILIVGGKFSGKSSLAKILSSYSLKLNNSPILVNLNPRDGVFSLPGSLTATPISDSFDIEAFNGYGLTTTTGTSRQNPKQPIVKNYGFTNYKDNLDLYKYQVSRLAVSVLSRLENDPSVNKSGIIIDTPPINNLKNKDDVSLIETIITDFQIDIVVVIGNEKLTLDLKNKFKHKKDSINIIKINKSQGCVELSDRFIRMAQEQSIKEYFHGTYKNRLSPFKIDIDLEGLKLYKFVLTKDFLSTMSFLPAGDEETENTNNEENILDKYYQILEDPSSSNLENSLITITHLEATNNSPGKDLLDTSVLGFVHISKVDDEKKKIKVLLPFPGVFPKNNYLISTNIGYSE</sequence>
<organism evidence="12 13">
    <name type="scientific">Candida verbasci</name>
    <dbReference type="NCBI Taxonomy" id="1227364"/>
    <lineage>
        <taxon>Eukaryota</taxon>
        <taxon>Fungi</taxon>
        <taxon>Dikarya</taxon>
        <taxon>Ascomycota</taxon>
        <taxon>Saccharomycotina</taxon>
        <taxon>Pichiomycetes</taxon>
        <taxon>Debaryomycetaceae</taxon>
        <taxon>Candida/Lodderomyces clade</taxon>
        <taxon>Candida</taxon>
    </lineage>
</organism>
<dbReference type="HAMAP" id="MF_03035">
    <property type="entry name" value="Clp1"/>
    <property type="match status" value="1"/>
</dbReference>
<dbReference type="PANTHER" id="PTHR12755">
    <property type="entry name" value="CLEAVAGE/POLYADENYLATION FACTOR IA SUBUNIT CLP1P"/>
    <property type="match status" value="1"/>
</dbReference>
<dbReference type="Gene3D" id="2.40.30.330">
    <property type="entry name" value="Pre-mRNA cleavage complex subunit Clp1, C-terminal domain"/>
    <property type="match status" value="1"/>
</dbReference>
<name>A0A9W4TXN1_9ASCO</name>
<evidence type="ECO:0000256" key="1">
    <source>
        <dbReference type="ARBA" id="ARBA00004123"/>
    </source>
</evidence>
<comment type="similarity">
    <text evidence="8">Belongs to the Clp1 family. Clp1 subfamily.</text>
</comment>
<dbReference type="PANTHER" id="PTHR12755:SF6">
    <property type="entry name" value="POLYRIBONUCLEOTIDE 5'-HYDROXYL-KINASE CLP1"/>
    <property type="match status" value="1"/>
</dbReference>
<dbReference type="AlphaFoldDB" id="A0A9W4TXN1"/>
<evidence type="ECO:0000259" key="11">
    <source>
        <dbReference type="Pfam" id="PF16575"/>
    </source>
</evidence>